<evidence type="ECO:0000313" key="2">
    <source>
        <dbReference type="EMBL" id="KAA1166834.1"/>
    </source>
</evidence>
<keyword evidence="1" id="KW-0472">Membrane</keyword>
<dbReference type="RefSeq" id="WP_149604811.1">
    <property type="nucleotide sequence ID" value="NZ_SEUJ01000021.1"/>
</dbReference>
<sequence>MSVSQLQTLSEFTSSLAAIFKTYPILSLLLSILYFIFSYTFGVHIKEWVKERRKKSIEQKEKIKLLANAKKLRKNQSGKKFSFGKVSTSVHVLDYNQQGYSKGFLISELVNINEIIPAEYQEQFNRKFKIWESKKNNGEIFEGAKKVSVKKIQIDRSPIGEEKRFRVELDNSKGYVHQRAATSVFLDLDDNMRSNIISEPHSTMEPFFSNSFGILIGIITGDDQLVFVKRGSSTAVNENKIICV</sequence>
<name>A0ABQ6RNN5_9GAMM</name>
<keyword evidence="3" id="KW-1185">Reference proteome</keyword>
<organism evidence="2 3">
    <name type="scientific">Pseudoalteromonas fuliginea</name>
    <dbReference type="NCBI Taxonomy" id="1872678"/>
    <lineage>
        <taxon>Bacteria</taxon>
        <taxon>Pseudomonadati</taxon>
        <taxon>Pseudomonadota</taxon>
        <taxon>Gammaproteobacteria</taxon>
        <taxon>Alteromonadales</taxon>
        <taxon>Pseudoalteromonadaceae</taxon>
        <taxon>Pseudoalteromonas</taxon>
    </lineage>
</organism>
<feature type="transmembrane region" description="Helical" evidence="1">
    <location>
        <begin position="25"/>
        <end position="45"/>
    </location>
</feature>
<keyword evidence="1" id="KW-1133">Transmembrane helix</keyword>
<keyword evidence="1" id="KW-0812">Transmembrane</keyword>
<accession>A0ABQ6RNN5</accession>
<evidence type="ECO:0000256" key="1">
    <source>
        <dbReference type="SAM" id="Phobius"/>
    </source>
</evidence>
<dbReference type="EMBL" id="SEUJ01000021">
    <property type="protein sequence ID" value="KAA1166834.1"/>
    <property type="molecule type" value="Genomic_DNA"/>
</dbReference>
<comment type="caution">
    <text evidence="2">The sequence shown here is derived from an EMBL/GenBank/DDBJ whole genome shotgun (WGS) entry which is preliminary data.</text>
</comment>
<proteinExistence type="predicted"/>
<protein>
    <submittedName>
        <fullName evidence="2">Uncharacterized protein</fullName>
    </submittedName>
</protein>
<evidence type="ECO:0000313" key="3">
    <source>
        <dbReference type="Proteomes" id="UP000322915"/>
    </source>
</evidence>
<reference evidence="2 3" key="1">
    <citation type="submission" date="2019-01" db="EMBL/GenBank/DDBJ databases">
        <title>Genome sequences of marine Pseudoalteromonas species.</title>
        <authorList>
            <person name="Boraston A.B."/>
            <person name="Hehemann J.-H."/>
            <person name="Vickers C.J."/>
            <person name="Salama-Alber O."/>
            <person name="Abe K."/>
            <person name="Hettle A.J."/>
        </authorList>
    </citation>
    <scope>NUCLEOTIDE SEQUENCE [LARGE SCALE GENOMIC DNA]</scope>
    <source>
        <strain evidence="2 3">PS47</strain>
    </source>
</reference>
<gene>
    <name evidence="2" type="ORF">EU509_00145</name>
</gene>
<dbReference type="Proteomes" id="UP000322915">
    <property type="component" value="Unassembled WGS sequence"/>
</dbReference>